<dbReference type="CDD" id="cd01559">
    <property type="entry name" value="ADCL_like"/>
    <property type="match status" value="1"/>
</dbReference>
<evidence type="ECO:0000256" key="13">
    <source>
        <dbReference type="RuleBase" id="RU004106"/>
    </source>
</evidence>
<evidence type="ECO:0000256" key="1">
    <source>
        <dbReference type="ARBA" id="ARBA00001933"/>
    </source>
</evidence>
<dbReference type="GO" id="GO:0030170">
    <property type="term" value="F:pyridoxal phosphate binding"/>
    <property type="evidence" value="ECO:0007669"/>
    <property type="project" value="InterPro"/>
</dbReference>
<dbReference type="EMBL" id="LVHF01000012">
    <property type="protein sequence ID" value="OAN18348.1"/>
    <property type="molecule type" value="Genomic_DNA"/>
</dbReference>
<comment type="function">
    <text evidence="10">Involved in the biosynthesis of p-aminobenzoate (PABA), a precursor of tetrahydrofolate. Converts 4-amino-4-deoxychorismate into 4-aminobenzoate (PABA) and pyruvate.</text>
</comment>
<name>A0A178KLT2_9GAMM</name>
<sequence>MARINGCEAEQLIVTDRATQYGDGCFTTLCVKNGLPWLWDLHLARFQRTLDALAIPHPDWQWLTQEVSQLAAGFTDLGVIKVLISRGSGGRGYSPAGCHNPNVVITTAQWPHHYHDWQQQGIALGVCQQALGLTPMLAGHKHLNRLEQVLLKQEIEQQGWQDAVVRDVLGQVVETSASNIFWRKDQTLYTPDLSMAGVCGVMREQVIRLVASTPYCLQIVKSQLDTLLCADEVFITNALMALVPVNQINDTYFTERTALTELNKRLYSC</sequence>
<keyword evidence="16" id="KW-1185">Reference proteome</keyword>
<dbReference type="InterPro" id="IPR043132">
    <property type="entry name" value="BCAT-like_C"/>
</dbReference>
<dbReference type="SUPFAM" id="SSF56752">
    <property type="entry name" value="D-aminoacid aminotransferase-like PLP-dependent enzymes"/>
    <property type="match status" value="1"/>
</dbReference>
<dbReference type="GO" id="GO:0008153">
    <property type="term" value="P:4-aminobenzoate biosynthetic process"/>
    <property type="evidence" value="ECO:0007669"/>
    <property type="project" value="UniProtKB-UniRule"/>
</dbReference>
<protein>
    <recommendedName>
        <fullName evidence="11 12">Aminodeoxychorismate lyase</fullName>
        <ecNumber evidence="8 12">4.1.3.38</ecNumber>
    </recommendedName>
</protein>
<dbReference type="OrthoDB" id="9805628at2"/>
<comment type="catalytic activity">
    <reaction evidence="9">
        <text>4-amino-4-deoxychorismate = 4-aminobenzoate + pyruvate + H(+)</text>
        <dbReference type="Rhea" id="RHEA:16201"/>
        <dbReference type="ChEBI" id="CHEBI:15361"/>
        <dbReference type="ChEBI" id="CHEBI:15378"/>
        <dbReference type="ChEBI" id="CHEBI:17836"/>
        <dbReference type="ChEBI" id="CHEBI:58406"/>
        <dbReference type="EC" id="4.1.3.38"/>
    </reaction>
</comment>
<reference evidence="15 16" key="1">
    <citation type="submission" date="2016-03" db="EMBL/GenBank/DDBJ databases">
        <title>Photobacterium proteolyticum sp. nov. a protease producing bacterium isolated from ocean sediments of Laizhou Bay.</title>
        <authorList>
            <person name="Li Y."/>
        </authorList>
    </citation>
    <scope>NUCLEOTIDE SEQUENCE [LARGE SCALE GENOMIC DNA]</scope>
    <source>
        <strain evidence="15 16">R-40508</strain>
    </source>
</reference>
<dbReference type="RefSeq" id="WP_068328830.1">
    <property type="nucleotide sequence ID" value="NZ_LVHF01000012.1"/>
</dbReference>
<dbReference type="PANTHER" id="PTHR42743:SF2">
    <property type="entry name" value="AMINODEOXYCHORISMATE LYASE"/>
    <property type="match status" value="1"/>
</dbReference>
<evidence type="ECO:0000256" key="11">
    <source>
        <dbReference type="ARBA" id="ARBA00069174"/>
    </source>
</evidence>
<dbReference type="InterPro" id="IPR043131">
    <property type="entry name" value="BCAT-like_N"/>
</dbReference>
<dbReference type="STRING" id="858640.A3K86_05495"/>
<dbReference type="GO" id="GO:0008696">
    <property type="term" value="F:4-amino-4-deoxychorismate lyase activity"/>
    <property type="evidence" value="ECO:0007669"/>
    <property type="project" value="UniProtKB-UniRule"/>
</dbReference>
<dbReference type="NCBIfam" id="NF004761">
    <property type="entry name" value="PRK06092.1"/>
    <property type="match status" value="1"/>
</dbReference>
<organism evidence="15 16">
    <name type="scientific">Photobacterium jeanii</name>
    <dbReference type="NCBI Taxonomy" id="858640"/>
    <lineage>
        <taxon>Bacteria</taxon>
        <taxon>Pseudomonadati</taxon>
        <taxon>Pseudomonadota</taxon>
        <taxon>Gammaproteobacteria</taxon>
        <taxon>Vibrionales</taxon>
        <taxon>Vibrionaceae</taxon>
        <taxon>Photobacterium</taxon>
    </lineage>
</organism>
<evidence type="ECO:0000256" key="6">
    <source>
        <dbReference type="ARBA" id="ARBA00023239"/>
    </source>
</evidence>
<evidence type="ECO:0000256" key="3">
    <source>
        <dbReference type="ARBA" id="ARBA00011738"/>
    </source>
</evidence>
<comment type="pathway">
    <text evidence="7">Cofactor biosynthesis; tetrahydrofolate biosynthesis; 4-aminobenzoate from chorismate: step 2/2.</text>
</comment>
<dbReference type="Gene3D" id="3.20.10.10">
    <property type="entry name" value="D-amino Acid Aminotransferase, subunit A, domain 2"/>
    <property type="match status" value="1"/>
</dbReference>
<evidence type="ECO:0000313" key="16">
    <source>
        <dbReference type="Proteomes" id="UP000078503"/>
    </source>
</evidence>
<dbReference type="InterPro" id="IPR017824">
    <property type="entry name" value="Aminodeoxychorismate_lyase_IV"/>
</dbReference>
<evidence type="ECO:0000313" key="15">
    <source>
        <dbReference type="EMBL" id="OAN18348.1"/>
    </source>
</evidence>
<evidence type="ECO:0000256" key="2">
    <source>
        <dbReference type="ARBA" id="ARBA00009320"/>
    </source>
</evidence>
<dbReference type="Proteomes" id="UP000078503">
    <property type="component" value="Unassembled WGS sequence"/>
</dbReference>
<accession>A0A178KLT2</accession>
<evidence type="ECO:0000256" key="10">
    <source>
        <dbReference type="ARBA" id="ARBA00054027"/>
    </source>
</evidence>
<proteinExistence type="inferred from homology"/>
<evidence type="ECO:0000256" key="9">
    <source>
        <dbReference type="ARBA" id="ARBA00049529"/>
    </source>
</evidence>
<dbReference type="NCBIfam" id="TIGR03461">
    <property type="entry name" value="pabC_Proteo"/>
    <property type="match status" value="1"/>
</dbReference>
<dbReference type="PANTHER" id="PTHR42743">
    <property type="entry name" value="AMINO-ACID AMINOTRANSFERASE"/>
    <property type="match status" value="1"/>
</dbReference>
<dbReference type="Pfam" id="PF01063">
    <property type="entry name" value="Aminotran_4"/>
    <property type="match status" value="1"/>
</dbReference>
<keyword evidence="4 14" id="KW-0663">Pyridoxal phosphate</keyword>
<gene>
    <name evidence="15" type="ORF">A3K86_05495</name>
</gene>
<dbReference type="GO" id="GO:0005829">
    <property type="term" value="C:cytosol"/>
    <property type="evidence" value="ECO:0007669"/>
    <property type="project" value="TreeGrafter"/>
</dbReference>
<comment type="caution">
    <text evidence="15">The sequence shown here is derived from an EMBL/GenBank/DDBJ whole genome shotgun (WGS) entry which is preliminary data.</text>
</comment>
<evidence type="ECO:0000256" key="7">
    <source>
        <dbReference type="ARBA" id="ARBA00035633"/>
    </source>
</evidence>
<comment type="cofactor">
    <cofactor evidence="1 14">
        <name>pyridoxal 5'-phosphate</name>
        <dbReference type="ChEBI" id="CHEBI:597326"/>
    </cofactor>
</comment>
<dbReference type="GO" id="GO:0046656">
    <property type="term" value="P:folic acid biosynthetic process"/>
    <property type="evidence" value="ECO:0007669"/>
    <property type="project" value="UniProtKB-KW"/>
</dbReference>
<keyword evidence="6 15" id="KW-0456">Lyase</keyword>
<evidence type="ECO:0000256" key="8">
    <source>
        <dbReference type="ARBA" id="ARBA00035676"/>
    </source>
</evidence>
<evidence type="ECO:0000256" key="14">
    <source>
        <dbReference type="RuleBase" id="RU004516"/>
    </source>
</evidence>
<evidence type="ECO:0000256" key="4">
    <source>
        <dbReference type="ARBA" id="ARBA00022898"/>
    </source>
</evidence>
<dbReference type="FunFam" id="3.20.10.10:FF:000002">
    <property type="entry name" value="D-alanine aminotransferase"/>
    <property type="match status" value="1"/>
</dbReference>
<dbReference type="EC" id="4.1.3.38" evidence="8 12"/>
<dbReference type="AlphaFoldDB" id="A0A178KLT2"/>
<dbReference type="InterPro" id="IPR050571">
    <property type="entry name" value="Class-IV_PLP-Dep_Aminotrnsfr"/>
</dbReference>
<dbReference type="Gene3D" id="3.30.470.10">
    <property type="match status" value="1"/>
</dbReference>
<comment type="subunit">
    <text evidence="3">Homodimer.</text>
</comment>
<evidence type="ECO:0000256" key="12">
    <source>
        <dbReference type="NCBIfam" id="TIGR03461"/>
    </source>
</evidence>
<dbReference type="InterPro" id="IPR036038">
    <property type="entry name" value="Aminotransferase-like"/>
</dbReference>
<dbReference type="PROSITE" id="PS00770">
    <property type="entry name" value="AA_TRANSFER_CLASS_4"/>
    <property type="match status" value="1"/>
</dbReference>
<comment type="similarity">
    <text evidence="2 13">Belongs to the class-IV pyridoxal-phosphate-dependent aminotransferase family.</text>
</comment>
<evidence type="ECO:0000256" key="5">
    <source>
        <dbReference type="ARBA" id="ARBA00022909"/>
    </source>
</evidence>
<keyword evidence="5" id="KW-0289">Folate biosynthesis</keyword>
<dbReference type="InterPro" id="IPR001544">
    <property type="entry name" value="Aminotrans_IV"/>
</dbReference>
<dbReference type="InterPro" id="IPR018300">
    <property type="entry name" value="Aminotrans_IV_CS"/>
</dbReference>